<evidence type="ECO:0000313" key="2">
    <source>
        <dbReference type="Proteomes" id="UP000532373"/>
    </source>
</evidence>
<protein>
    <submittedName>
        <fullName evidence="1">Uncharacterized protein</fullName>
    </submittedName>
</protein>
<sequence>MLLAMLITNLMVKVQTPPALPCGQRLNMVSGLGDP</sequence>
<accession>A0A8E2BAL7</accession>
<gene>
    <name evidence="1" type="ORF">HNQ96_000720</name>
</gene>
<dbReference type="Proteomes" id="UP000532373">
    <property type="component" value="Unassembled WGS sequence"/>
</dbReference>
<dbReference type="EMBL" id="JACHGI010000001">
    <property type="protein sequence ID" value="MBB6464873.1"/>
    <property type="molecule type" value="Genomic_DNA"/>
</dbReference>
<comment type="caution">
    <text evidence="1">The sequence shown here is derived from an EMBL/GenBank/DDBJ whole genome shotgun (WGS) entry which is preliminary data.</text>
</comment>
<reference evidence="1 2" key="1">
    <citation type="submission" date="2020-08" db="EMBL/GenBank/DDBJ databases">
        <title>Genomic Encyclopedia of Type Strains, Phase IV (KMG-IV): sequencing the most valuable type-strain genomes for metagenomic binning, comparative biology and taxonomic classification.</title>
        <authorList>
            <person name="Goeker M."/>
        </authorList>
    </citation>
    <scope>NUCLEOTIDE SEQUENCE [LARGE SCALE GENOMIC DNA]</scope>
    <source>
        <strain evidence="1 2">DSM 17454</strain>
    </source>
</reference>
<proteinExistence type="predicted"/>
<dbReference type="AlphaFoldDB" id="A0A8E2BAL7"/>
<name>A0A8E2BAL7_9HYPH</name>
<organism evidence="1 2">
    <name type="scientific">Aminobacter carboxidus</name>
    <dbReference type="NCBI Taxonomy" id="376165"/>
    <lineage>
        <taxon>Bacteria</taxon>
        <taxon>Pseudomonadati</taxon>
        <taxon>Pseudomonadota</taxon>
        <taxon>Alphaproteobacteria</taxon>
        <taxon>Hyphomicrobiales</taxon>
        <taxon>Phyllobacteriaceae</taxon>
        <taxon>Aminobacter</taxon>
    </lineage>
</organism>
<evidence type="ECO:0000313" key="1">
    <source>
        <dbReference type="EMBL" id="MBB6464873.1"/>
    </source>
</evidence>